<dbReference type="EMBL" id="HG994368">
    <property type="protein sequence ID" value="CAF1865397.1"/>
    <property type="molecule type" value="Genomic_DNA"/>
</dbReference>
<keyword evidence="1" id="KW-0472">Membrane</keyword>
<keyword evidence="1" id="KW-0812">Transmembrane</keyword>
<dbReference type="AlphaFoldDB" id="A0A816K544"/>
<name>A0A816K544_BRANA</name>
<keyword evidence="1" id="KW-1133">Transmembrane helix</keyword>
<dbReference type="Proteomes" id="UP001295469">
    <property type="component" value="Chromosome C04"/>
</dbReference>
<gene>
    <name evidence="2" type="ORF">DARMORV10_C04P60790.1</name>
</gene>
<accession>A0A816K544</accession>
<sequence>MMALKTLMSILSEIVWNYQDAKDVSLVLVGSSLMVGALMLCSVLLKAKELSLLRFHIFSGVLHDVMALDKVKWSSVTNKMSIVNKDDRPLVVNSEDSLYYLLI</sequence>
<evidence type="ECO:0000313" key="2">
    <source>
        <dbReference type="EMBL" id="CAF1865397.1"/>
    </source>
</evidence>
<reference evidence="2" key="1">
    <citation type="submission" date="2021-01" db="EMBL/GenBank/DDBJ databases">
        <authorList>
            <consortium name="Genoscope - CEA"/>
            <person name="William W."/>
        </authorList>
    </citation>
    <scope>NUCLEOTIDE SEQUENCE</scope>
</reference>
<proteinExistence type="predicted"/>
<protein>
    <submittedName>
        <fullName evidence="2">(rape) hypothetical protein</fullName>
    </submittedName>
</protein>
<feature type="transmembrane region" description="Helical" evidence="1">
    <location>
        <begin position="24"/>
        <end position="45"/>
    </location>
</feature>
<evidence type="ECO:0000256" key="1">
    <source>
        <dbReference type="SAM" id="Phobius"/>
    </source>
</evidence>
<organism evidence="2">
    <name type="scientific">Brassica napus</name>
    <name type="common">Rape</name>
    <dbReference type="NCBI Taxonomy" id="3708"/>
    <lineage>
        <taxon>Eukaryota</taxon>
        <taxon>Viridiplantae</taxon>
        <taxon>Streptophyta</taxon>
        <taxon>Embryophyta</taxon>
        <taxon>Tracheophyta</taxon>
        <taxon>Spermatophyta</taxon>
        <taxon>Magnoliopsida</taxon>
        <taxon>eudicotyledons</taxon>
        <taxon>Gunneridae</taxon>
        <taxon>Pentapetalae</taxon>
        <taxon>rosids</taxon>
        <taxon>malvids</taxon>
        <taxon>Brassicales</taxon>
        <taxon>Brassicaceae</taxon>
        <taxon>Brassiceae</taxon>
        <taxon>Brassica</taxon>
    </lineage>
</organism>